<dbReference type="InterPro" id="IPR056977">
    <property type="entry name" value="FnI_RECK"/>
</dbReference>
<reference evidence="2" key="1">
    <citation type="submission" date="2021-03" db="EMBL/GenBank/DDBJ databases">
        <authorList>
            <person name="Bekaert M."/>
        </authorList>
    </citation>
    <scope>NUCLEOTIDE SEQUENCE</scope>
</reference>
<proteinExistence type="predicted"/>
<dbReference type="PANTHER" id="PTHR13487">
    <property type="entry name" value="SERINE PROTEASE INHIBITOR"/>
    <property type="match status" value="1"/>
</dbReference>
<dbReference type="Proteomes" id="UP000683360">
    <property type="component" value="Unassembled WGS sequence"/>
</dbReference>
<dbReference type="Pfam" id="PF25028">
    <property type="entry name" value="FnI_RECK"/>
    <property type="match status" value="1"/>
</dbReference>
<dbReference type="PANTHER" id="PTHR13487:SF3">
    <property type="entry name" value="REVERSION-INDUCING CYSTEINE-RICH PROTEIN WITH KAZAL MOTIFS"/>
    <property type="match status" value="1"/>
</dbReference>
<dbReference type="GO" id="GO:0005886">
    <property type="term" value="C:plasma membrane"/>
    <property type="evidence" value="ECO:0007669"/>
    <property type="project" value="TreeGrafter"/>
</dbReference>
<dbReference type="OrthoDB" id="5956770at2759"/>
<dbReference type="EMBL" id="CAJPWZ010002533">
    <property type="protein sequence ID" value="CAG2239706.1"/>
    <property type="molecule type" value="Genomic_DNA"/>
</dbReference>
<dbReference type="InterPro" id="IPR002350">
    <property type="entry name" value="Kazal_dom"/>
</dbReference>
<organism evidence="2 3">
    <name type="scientific">Mytilus edulis</name>
    <name type="common">Blue mussel</name>
    <dbReference type="NCBI Taxonomy" id="6550"/>
    <lineage>
        <taxon>Eukaryota</taxon>
        <taxon>Metazoa</taxon>
        <taxon>Spiralia</taxon>
        <taxon>Lophotrochozoa</taxon>
        <taxon>Mollusca</taxon>
        <taxon>Bivalvia</taxon>
        <taxon>Autobranchia</taxon>
        <taxon>Pteriomorphia</taxon>
        <taxon>Mytilida</taxon>
        <taxon>Mytiloidea</taxon>
        <taxon>Mytilidae</taxon>
        <taxon>Mytilinae</taxon>
        <taxon>Mytilus</taxon>
    </lineage>
</organism>
<feature type="domain" description="Kazal-like" evidence="1">
    <location>
        <begin position="731"/>
        <end position="786"/>
    </location>
</feature>
<dbReference type="InterPro" id="IPR055110">
    <property type="entry name" value="RECK-like_N"/>
</dbReference>
<dbReference type="Pfam" id="PF07648">
    <property type="entry name" value="Kazal_2"/>
    <property type="match status" value="3"/>
</dbReference>
<dbReference type="Gene3D" id="3.30.60.30">
    <property type="match status" value="2"/>
</dbReference>
<dbReference type="Pfam" id="PF23298">
    <property type="entry name" value="FZ_RECK"/>
    <property type="match status" value="1"/>
</dbReference>
<evidence type="ECO:0000259" key="1">
    <source>
        <dbReference type="PROSITE" id="PS51465"/>
    </source>
</evidence>
<dbReference type="InterPro" id="IPR039016">
    <property type="entry name" value="RECK"/>
</dbReference>
<sequence length="1009" mass="113359">MLGTEKLRRTIIVLRDDIKTSQPLARLHVHVFECLLAYGNNDYRQHSFPRTLTPSAKCIAKHAVVHNSQSLAFSCCDTVKEEGCKRACKQMVITGNQIEQIEQIIKTSKQCRSDQIEFWRCVNTSIPVAHSISQWNGRACCDLAVKRQCKESCQQSTSIEEVEEKCSKSTEHRLFSCLDKEEDGARCCRSSSDYSCQLVCQGMFAMESMTRQEQRQTLRGQCHSTSRTIMQCLQNKVKSPRDSNPIDSLPCCSVASNEECRKTCVKTLMTMKNNEQIVAELIKTCGPALPYVPIWGCFLSNNSPDPPVEPKIMDGSRLHCCSKAATERCMNLCSKTFNTEWYSTWRDFNSRCQDLSLPVSMTEAAMLNCLDEVEEPCKLGCSGLKFCKSFNFRPTQPFRSCNAQADSAAEKEIIEWEKGNLRLPQMIIPVKDIRECEPEIWKAIACALHTKPCHKKPSHLPLCRNECMYILNKCVDHSRLQKGQTVQHLCNKLSADETPGSCISLMPYITDPAPKINLQEVTTPCNPNPCPEEETCWVNRRKCRHPEICSPFVCHKACRMGDISSVLVPRHSYVRIPLYAEGQANVRCFEHQVCVCGQQNFLHRCKTIPCFRRESCVLGQTSVIKEHGSQFKLDCNHCICNEGEVICTKHKCPSSETNVRWRDLPCECSRDYQPRCGHNGKTYPNPCLAERCGRLKKNELREGSCYSFDDCQDNPCGDSYRCLPKRQVCLSINYENCPQYECVPLHEKCDHHFHDPVCDITGQEYSNPCLLLHHKRTLDYRGHCQSDCSTSEPVCGHNGETYPHECAALAARTTVDYYGECRVIGQYMGNISKTADCSNVRCVPVKPANCRPIIPPGGCCPVCAAELRMLYSVNMVDVMTTSRPSGPITVSSILDVLSQQLMVRECDVFGYLNVETDLVVLVKPVTASPTLLQLEACIKETERIEYLIQNDSPLLKSHVTMTPLLLATLRTPGTALSRAGALSGGAGAPYQSVLLTALLVIALVRLTFS</sequence>
<protein>
    <submittedName>
        <fullName evidence="2">RECK</fullName>
    </submittedName>
</protein>
<feature type="domain" description="Kazal-like" evidence="1">
    <location>
        <begin position="660"/>
        <end position="707"/>
    </location>
</feature>
<dbReference type="InterPro" id="IPR056978">
    <property type="entry name" value="CC4_RECK"/>
</dbReference>
<dbReference type="Pfam" id="PF22961">
    <property type="entry name" value="RECK-like_N"/>
    <property type="match status" value="1"/>
</dbReference>
<evidence type="ECO:0000313" key="2">
    <source>
        <dbReference type="EMBL" id="CAG2239706.1"/>
    </source>
</evidence>
<dbReference type="SMART" id="SM00280">
    <property type="entry name" value="KAZAL"/>
    <property type="match status" value="3"/>
</dbReference>
<dbReference type="PROSITE" id="PS51465">
    <property type="entry name" value="KAZAL_2"/>
    <property type="match status" value="2"/>
</dbReference>
<dbReference type="AlphaFoldDB" id="A0A8S3U828"/>
<keyword evidence="3" id="KW-1185">Reference proteome</keyword>
<name>A0A8S3U828_MYTED</name>
<dbReference type="GO" id="GO:0030198">
    <property type="term" value="P:extracellular matrix organization"/>
    <property type="evidence" value="ECO:0007669"/>
    <property type="project" value="TreeGrafter"/>
</dbReference>
<comment type="caution">
    <text evidence="2">The sequence shown here is derived from an EMBL/GenBank/DDBJ whole genome shotgun (WGS) entry which is preliminary data.</text>
</comment>
<dbReference type="Pfam" id="PF23332">
    <property type="entry name" value="CC4_RECK"/>
    <property type="match status" value="2"/>
</dbReference>
<gene>
    <name evidence="2" type="ORF">MEDL_52045</name>
</gene>
<evidence type="ECO:0000313" key="3">
    <source>
        <dbReference type="Proteomes" id="UP000683360"/>
    </source>
</evidence>
<dbReference type="InterPro" id="IPR056979">
    <property type="entry name" value="FZ_RECK"/>
</dbReference>
<dbReference type="InterPro" id="IPR056976">
    <property type="entry name" value="EGF1_RECK"/>
</dbReference>
<accession>A0A8S3U828</accession>
<dbReference type="Pfam" id="PF25027">
    <property type="entry name" value="EGF1_RECK"/>
    <property type="match status" value="1"/>
</dbReference>
<dbReference type="GO" id="GO:0008191">
    <property type="term" value="F:metalloendopeptidase inhibitor activity"/>
    <property type="evidence" value="ECO:0007669"/>
    <property type="project" value="InterPro"/>
</dbReference>
<dbReference type="SUPFAM" id="SSF100895">
    <property type="entry name" value="Kazal-type serine protease inhibitors"/>
    <property type="match status" value="3"/>
</dbReference>
<dbReference type="InterPro" id="IPR036058">
    <property type="entry name" value="Kazal_dom_sf"/>
</dbReference>